<sequence length="441" mass="47062">MPSPSVAAPDLAACAARRSRLAARLGDAALLLSSGAPPTRSGDTHYRFRPESNFYYLTGAAESGSVLLLRPGRQPASALFMPVQDERDVLYHGRRPSADEARERLGVDVVFPIAQLELELPRLLDGVDEVYLPFSTCPTLERAAFAAIERLRAGDRRGEVAPTCLRDARALLAEDRMVKDAAAMAALRRAVDISAAGHVAAMRATRAGRLELEIEALLEHEFRRRGASGPGYETIVAAGANANTLHYTAARGGLVDGELLLVDAGAEWELFTGDITRTFPVSGRFSPAQRDAYEIALAANEAGIAATTEGSSLDAIHDACLRVLCDGLRALGLVRAGVDEAIEEELYKPYYPHKTSHWLGADVHDVGRYTVAGRARPLRAGYVLTVEPGLYFPATAEVPAALRGVGIRVEDDVLVTPAGPEVLSAGAPKRVAELEALVGQG</sequence>
<proteinExistence type="inferred from homology"/>
<dbReference type="Gene3D" id="3.40.350.10">
    <property type="entry name" value="Creatinase/prolidase N-terminal domain"/>
    <property type="match status" value="1"/>
</dbReference>
<dbReference type="EMBL" id="JAIRAU010000039">
    <property type="protein sequence ID" value="MBZ5713123.1"/>
    <property type="molecule type" value="Genomic_DNA"/>
</dbReference>
<comment type="catalytic activity">
    <reaction evidence="1">
        <text>Release of any N-terminal amino acid, including proline, that is linked to proline, even from a dipeptide or tripeptide.</text>
        <dbReference type="EC" id="3.4.11.9"/>
    </reaction>
</comment>
<dbReference type="SUPFAM" id="SSF53092">
    <property type="entry name" value="Creatinase/prolidase N-terminal domain"/>
    <property type="match status" value="1"/>
</dbReference>
<dbReference type="EC" id="3.4.11.9" evidence="4"/>
<dbReference type="Pfam" id="PF00557">
    <property type="entry name" value="Peptidase_M24"/>
    <property type="match status" value="1"/>
</dbReference>
<accession>A0ABS7TXY8</accession>
<dbReference type="PANTHER" id="PTHR43226">
    <property type="entry name" value="XAA-PRO AMINOPEPTIDASE 3"/>
    <property type="match status" value="1"/>
</dbReference>
<evidence type="ECO:0000313" key="10">
    <source>
        <dbReference type="Proteomes" id="UP001139031"/>
    </source>
</evidence>
<keyword evidence="9" id="KW-0645">Protease</keyword>
<protein>
    <recommendedName>
        <fullName evidence="4">Xaa-Pro aminopeptidase</fullName>
        <ecNumber evidence="4">3.4.11.9</ecNumber>
    </recommendedName>
</protein>
<dbReference type="CDD" id="cd01087">
    <property type="entry name" value="Prolidase"/>
    <property type="match status" value="1"/>
</dbReference>
<dbReference type="GO" id="GO:0004177">
    <property type="term" value="F:aminopeptidase activity"/>
    <property type="evidence" value="ECO:0007669"/>
    <property type="project" value="UniProtKB-KW"/>
</dbReference>
<dbReference type="Gene3D" id="3.90.230.10">
    <property type="entry name" value="Creatinase/methionine aminopeptidase superfamily"/>
    <property type="match status" value="1"/>
</dbReference>
<dbReference type="SUPFAM" id="SSF55920">
    <property type="entry name" value="Creatinase/aminopeptidase"/>
    <property type="match status" value="1"/>
</dbReference>
<evidence type="ECO:0000256" key="1">
    <source>
        <dbReference type="ARBA" id="ARBA00001424"/>
    </source>
</evidence>
<dbReference type="InterPro" id="IPR000994">
    <property type="entry name" value="Pept_M24"/>
</dbReference>
<comment type="cofactor">
    <cofactor evidence="2">
        <name>Mn(2+)</name>
        <dbReference type="ChEBI" id="CHEBI:29035"/>
    </cofactor>
</comment>
<evidence type="ECO:0000256" key="7">
    <source>
        <dbReference type="ARBA" id="ARBA00023211"/>
    </source>
</evidence>
<organism evidence="9 10">
    <name type="scientific">Nannocystis pusilla</name>
    <dbReference type="NCBI Taxonomy" id="889268"/>
    <lineage>
        <taxon>Bacteria</taxon>
        <taxon>Pseudomonadati</taxon>
        <taxon>Myxococcota</taxon>
        <taxon>Polyangia</taxon>
        <taxon>Nannocystales</taxon>
        <taxon>Nannocystaceae</taxon>
        <taxon>Nannocystis</taxon>
    </lineage>
</organism>
<dbReference type="PANTHER" id="PTHR43226:SF4">
    <property type="entry name" value="XAA-PRO AMINOPEPTIDASE 3"/>
    <property type="match status" value="1"/>
</dbReference>
<keyword evidence="9" id="KW-0031">Aminopeptidase</keyword>
<feature type="domain" description="Aminopeptidase P N-terminal" evidence="8">
    <location>
        <begin position="9"/>
        <end position="141"/>
    </location>
</feature>
<gene>
    <name evidence="9" type="ORF">K7C98_28135</name>
</gene>
<keyword evidence="10" id="KW-1185">Reference proteome</keyword>
<dbReference type="SMART" id="SM01011">
    <property type="entry name" value="AMP_N"/>
    <property type="match status" value="1"/>
</dbReference>
<dbReference type="Pfam" id="PF05195">
    <property type="entry name" value="AMP_N"/>
    <property type="match status" value="1"/>
</dbReference>
<evidence type="ECO:0000256" key="6">
    <source>
        <dbReference type="ARBA" id="ARBA00022801"/>
    </source>
</evidence>
<dbReference type="InterPro" id="IPR052433">
    <property type="entry name" value="X-Pro_dipept-like"/>
</dbReference>
<evidence type="ECO:0000313" key="9">
    <source>
        <dbReference type="EMBL" id="MBZ5713123.1"/>
    </source>
</evidence>
<keyword evidence="7" id="KW-0464">Manganese</keyword>
<comment type="caution">
    <text evidence="9">The sequence shown here is derived from an EMBL/GenBank/DDBJ whole genome shotgun (WGS) entry which is preliminary data.</text>
</comment>
<reference evidence="9" key="1">
    <citation type="submission" date="2021-08" db="EMBL/GenBank/DDBJ databases">
        <authorList>
            <person name="Stevens D.C."/>
        </authorList>
    </citation>
    <scope>NUCLEOTIDE SEQUENCE</scope>
    <source>
        <strain evidence="9">DSM 53165</strain>
    </source>
</reference>
<dbReference type="RefSeq" id="WP_224194868.1">
    <property type="nucleotide sequence ID" value="NZ_JAIRAU010000039.1"/>
</dbReference>
<keyword evidence="5" id="KW-0479">Metal-binding</keyword>
<comment type="similarity">
    <text evidence="3">Belongs to the peptidase M24B family.</text>
</comment>
<evidence type="ECO:0000256" key="3">
    <source>
        <dbReference type="ARBA" id="ARBA00008766"/>
    </source>
</evidence>
<dbReference type="InterPro" id="IPR007865">
    <property type="entry name" value="Aminopep_P_N"/>
</dbReference>
<evidence type="ECO:0000256" key="4">
    <source>
        <dbReference type="ARBA" id="ARBA00012574"/>
    </source>
</evidence>
<dbReference type="Proteomes" id="UP001139031">
    <property type="component" value="Unassembled WGS sequence"/>
</dbReference>
<name>A0ABS7TXY8_9BACT</name>
<evidence type="ECO:0000256" key="2">
    <source>
        <dbReference type="ARBA" id="ARBA00001936"/>
    </source>
</evidence>
<dbReference type="InterPro" id="IPR029149">
    <property type="entry name" value="Creatin/AminoP/Spt16_N"/>
</dbReference>
<evidence type="ECO:0000256" key="5">
    <source>
        <dbReference type="ARBA" id="ARBA00022723"/>
    </source>
</evidence>
<dbReference type="InterPro" id="IPR036005">
    <property type="entry name" value="Creatinase/aminopeptidase-like"/>
</dbReference>
<evidence type="ECO:0000259" key="8">
    <source>
        <dbReference type="SMART" id="SM01011"/>
    </source>
</evidence>
<keyword evidence="6" id="KW-0378">Hydrolase</keyword>